<dbReference type="GO" id="GO:0016887">
    <property type="term" value="F:ATP hydrolysis activity"/>
    <property type="evidence" value="ECO:0007669"/>
    <property type="project" value="InterPro"/>
</dbReference>
<keyword evidence="1" id="KW-0813">Transport</keyword>
<dbReference type="RefSeq" id="WP_008907775.1">
    <property type="nucleotide sequence ID" value="NZ_CAKP01000018.1"/>
</dbReference>
<dbReference type="PANTHER" id="PTHR42781">
    <property type="entry name" value="SPERMIDINE/PUTRESCINE IMPORT ATP-BINDING PROTEIN POTA"/>
    <property type="match status" value="1"/>
</dbReference>
<feature type="domain" description="ABC transporter" evidence="4">
    <location>
        <begin position="1"/>
        <end position="228"/>
    </location>
</feature>
<dbReference type="PANTHER" id="PTHR42781:SF4">
    <property type="entry name" value="SPERMIDINE_PUTRESCINE IMPORT ATP-BINDING PROTEIN POTA"/>
    <property type="match status" value="1"/>
</dbReference>
<keyword evidence="2" id="KW-0547">Nucleotide-binding</keyword>
<evidence type="ECO:0000256" key="3">
    <source>
        <dbReference type="ARBA" id="ARBA00022840"/>
    </source>
</evidence>
<name>G0V4L7_9CLOT</name>
<protein>
    <submittedName>
        <fullName evidence="5">ABC-type tungstate transport system, ATP-binding protein</fullName>
    </submittedName>
</protein>
<keyword evidence="3 5" id="KW-0067">ATP-binding</keyword>
<gene>
    <name evidence="5" type="ORF">CAAU_0408</name>
</gene>
<dbReference type="SUPFAM" id="SSF52540">
    <property type="entry name" value="P-loop containing nucleoside triphosphate hydrolases"/>
    <property type="match status" value="1"/>
</dbReference>
<dbReference type="EMBL" id="CAKP01000018">
    <property type="protein sequence ID" value="CCC58057.1"/>
    <property type="molecule type" value="Genomic_DNA"/>
</dbReference>
<dbReference type="Proteomes" id="UP000007652">
    <property type="component" value="Unassembled WGS sequence"/>
</dbReference>
<dbReference type="SMART" id="SM00382">
    <property type="entry name" value="AAA"/>
    <property type="match status" value="1"/>
</dbReference>
<evidence type="ECO:0000256" key="2">
    <source>
        <dbReference type="ARBA" id="ARBA00022741"/>
    </source>
</evidence>
<reference evidence="5 6" key="1">
    <citation type="journal article" date="2011" name="J. Bacteriol.">
        <title>Draft genome sequence of Caloramator australicus strain RC3T, a thermoanaerobe from the Great Artesian Basin of Australia.</title>
        <authorList>
            <person name="Ogg C.D."/>
            <person name="Patel B.K.C."/>
        </authorList>
    </citation>
    <scope>NUCLEOTIDE SEQUENCE [LARGE SCALE GENOMIC DNA]</scope>
    <source>
        <strain evidence="5 6">RC3</strain>
    </source>
</reference>
<dbReference type="OrthoDB" id="9804199at2"/>
<dbReference type="InterPro" id="IPR003439">
    <property type="entry name" value="ABC_transporter-like_ATP-bd"/>
</dbReference>
<dbReference type="PROSITE" id="PS50893">
    <property type="entry name" value="ABC_TRANSPORTER_2"/>
    <property type="match status" value="1"/>
</dbReference>
<dbReference type="InterPro" id="IPR017871">
    <property type="entry name" value="ABC_transporter-like_CS"/>
</dbReference>
<dbReference type="InterPro" id="IPR027417">
    <property type="entry name" value="P-loop_NTPase"/>
</dbReference>
<evidence type="ECO:0000313" key="5">
    <source>
        <dbReference type="EMBL" id="CCC58057.1"/>
    </source>
</evidence>
<dbReference type="STRING" id="857293.CAAU_0408"/>
<sequence>MNILIKGLVKEYEKVALSIDELFIEGGKIVALLGLNGSGKTTLLECIANFKGYDKGIIYYDGEEDFERVRNKISIMQQRPYIFNMPVKENIILGLRYQRLDTKIIEERLKKYNSYYNLNFLDKNAKKLSGGEAAKVALLRAVILERPLLLLDEPTANMDIEGTLMTEKLLKDINKEFGTTILIVTHDIFQAERIADIVIFMDKGKIIEMNTNEEFFNNPKNPLVKKILKRGEVND</sequence>
<keyword evidence="6" id="KW-1185">Reference proteome</keyword>
<dbReference type="eggNOG" id="COG3839">
    <property type="taxonomic scope" value="Bacteria"/>
</dbReference>
<dbReference type="InterPro" id="IPR050093">
    <property type="entry name" value="ABC_SmlMolc_Importer"/>
</dbReference>
<comment type="caution">
    <text evidence="5">The sequence shown here is derived from an EMBL/GenBank/DDBJ whole genome shotgun (WGS) entry which is preliminary data.</text>
</comment>
<evidence type="ECO:0000259" key="4">
    <source>
        <dbReference type="PROSITE" id="PS50893"/>
    </source>
</evidence>
<dbReference type="InterPro" id="IPR003593">
    <property type="entry name" value="AAA+_ATPase"/>
</dbReference>
<evidence type="ECO:0000256" key="1">
    <source>
        <dbReference type="ARBA" id="ARBA00022448"/>
    </source>
</evidence>
<accession>G0V4L7</accession>
<dbReference type="Pfam" id="PF00005">
    <property type="entry name" value="ABC_tran"/>
    <property type="match status" value="1"/>
</dbReference>
<dbReference type="PROSITE" id="PS00211">
    <property type="entry name" value="ABC_TRANSPORTER_1"/>
    <property type="match status" value="1"/>
</dbReference>
<dbReference type="AlphaFoldDB" id="G0V4L7"/>
<proteinExistence type="predicted"/>
<dbReference type="Gene3D" id="3.40.50.300">
    <property type="entry name" value="P-loop containing nucleotide triphosphate hydrolases"/>
    <property type="match status" value="1"/>
</dbReference>
<dbReference type="GO" id="GO:0005524">
    <property type="term" value="F:ATP binding"/>
    <property type="evidence" value="ECO:0007669"/>
    <property type="project" value="UniProtKB-KW"/>
</dbReference>
<evidence type="ECO:0000313" key="6">
    <source>
        <dbReference type="Proteomes" id="UP000007652"/>
    </source>
</evidence>
<organism evidence="5 6">
    <name type="scientific">Caloramator australicus RC3</name>
    <dbReference type="NCBI Taxonomy" id="857293"/>
    <lineage>
        <taxon>Bacteria</taxon>
        <taxon>Bacillati</taxon>
        <taxon>Bacillota</taxon>
        <taxon>Clostridia</taxon>
        <taxon>Eubacteriales</taxon>
        <taxon>Clostridiaceae</taxon>
        <taxon>Caloramator</taxon>
    </lineage>
</organism>